<dbReference type="AlphaFoldDB" id="A0A2Z4IDE7"/>
<dbReference type="OrthoDB" id="9799482at2"/>
<keyword evidence="1" id="KW-0805">Transcription regulation</keyword>
<dbReference type="CDD" id="cd07377">
    <property type="entry name" value="WHTH_GntR"/>
    <property type="match status" value="1"/>
</dbReference>
<dbReference type="Proteomes" id="UP000248688">
    <property type="component" value="Chromosome"/>
</dbReference>
<evidence type="ECO:0000259" key="4">
    <source>
        <dbReference type="PROSITE" id="PS50949"/>
    </source>
</evidence>
<dbReference type="InterPro" id="IPR011711">
    <property type="entry name" value="GntR_C"/>
</dbReference>
<dbReference type="SMART" id="SM00345">
    <property type="entry name" value="HTH_GNTR"/>
    <property type="match status" value="1"/>
</dbReference>
<gene>
    <name evidence="5" type="ORF">DN752_02195</name>
</gene>
<dbReference type="InterPro" id="IPR008920">
    <property type="entry name" value="TF_FadR/GntR_C"/>
</dbReference>
<dbReference type="PRINTS" id="PR00035">
    <property type="entry name" value="HTHGNTR"/>
</dbReference>
<name>A0A2Z4IDE7_9BACT</name>
<evidence type="ECO:0000256" key="3">
    <source>
        <dbReference type="ARBA" id="ARBA00023163"/>
    </source>
</evidence>
<dbReference type="PROSITE" id="PS50949">
    <property type="entry name" value="HTH_GNTR"/>
    <property type="match status" value="1"/>
</dbReference>
<proteinExistence type="predicted"/>
<keyword evidence="6" id="KW-1185">Reference proteome</keyword>
<dbReference type="Gene3D" id="1.10.10.10">
    <property type="entry name" value="Winged helix-like DNA-binding domain superfamily/Winged helix DNA-binding domain"/>
    <property type="match status" value="1"/>
</dbReference>
<keyword evidence="2" id="KW-0238">DNA-binding</keyword>
<reference evidence="5 6" key="1">
    <citation type="submission" date="2018-06" db="EMBL/GenBank/DDBJ databases">
        <title>Echinicola strongylocentroti sp. nov., isolated from a sea urchin Strongylocentrotus intermedius.</title>
        <authorList>
            <person name="Bae S.S."/>
        </authorList>
    </citation>
    <scope>NUCLEOTIDE SEQUENCE [LARGE SCALE GENOMIC DNA]</scope>
    <source>
        <strain evidence="5 6">MEBiC08714</strain>
    </source>
</reference>
<dbReference type="PANTHER" id="PTHR43537:SF5">
    <property type="entry name" value="UXU OPERON TRANSCRIPTIONAL REGULATOR"/>
    <property type="match status" value="1"/>
</dbReference>
<dbReference type="Gene3D" id="1.20.120.530">
    <property type="entry name" value="GntR ligand-binding domain-like"/>
    <property type="match status" value="1"/>
</dbReference>
<dbReference type="InterPro" id="IPR036390">
    <property type="entry name" value="WH_DNA-bd_sf"/>
</dbReference>
<evidence type="ECO:0000256" key="2">
    <source>
        <dbReference type="ARBA" id="ARBA00023125"/>
    </source>
</evidence>
<protein>
    <submittedName>
        <fullName evidence="5">FadR family transcriptional regulator</fullName>
    </submittedName>
</protein>
<organism evidence="5 6">
    <name type="scientific">Echinicola strongylocentroti</name>
    <dbReference type="NCBI Taxonomy" id="1795355"/>
    <lineage>
        <taxon>Bacteria</taxon>
        <taxon>Pseudomonadati</taxon>
        <taxon>Bacteroidota</taxon>
        <taxon>Cytophagia</taxon>
        <taxon>Cytophagales</taxon>
        <taxon>Cyclobacteriaceae</taxon>
        <taxon>Echinicola</taxon>
    </lineage>
</organism>
<dbReference type="SUPFAM" id="SSF48008">
    <property type="entry name" value="GntR ligand-binding domain-like"/>
    <property type="match status" value="1"/>
</dbReference>
<evidence type="ECO:0000313" key="5">
    <source>
        <dbReference type="EMBL" id="AWW29042.1"/>
    </source>
</evidence>
<accession>A0A2Z4IDE7</accession>
<dbReference type="RefSeq" id="WP_112782462.1">
    <property type="nucleotide sequence ID" value="NZ_CP030041.1"/>
</dbReference>
<dbReference type="GO" id="GO:0003700">
    <property type="term" value="F:DNA-binding transcription factor activity"/>
    <property type="evidence" value="ECO:0007669"/>
    <property type="project" value="InterPro"/>
</dbReference>
<dbReference type="SUPFAM" id="SSF46785">
    <property type="entry name" value="Winged helix' DNA-binding domain"/>
    <property type="match status" value="1"/>
</dbReference>
<dbReference type="InterPro" id="IPR036388">
    <property type="entry name" value="WH-like_DNA-bd_sf"/>
</dbReference>
<evidence type="ECO:0000256" key="1">
    <source>
        <dbReference type="ARBA" id="ARBA00023015"/>
    </source>
</evidence>
<dbReference type="InterPro" id="IPR000524">
    <property type="entry name" value="Tscrpt_reg_HTH_GntR"/>
</dbReference>
<feature type="domain" description="HTH gntR-type" evidence="4">
    <location>
        <begin position="10"/>
        <end position="78"/>
    </location>
</feature>
<dbReference type="GO" id="GO:0003677">
    <property type="term" value="F:DNA binding"/>
    <property type="evidence" value="ECO:0007669"/>
    <property type="project" value="UniProtKB-KW"/>
</dbReference>
<dbReference type="SMART" id="SM00895">
    <property type="entry name" value="FCD"/>
    <property type="match status" value="1"/>
</dbReference>
<dbReference type="Pfam" id="PF07729">
    <property type="entry name" value="FCD"/>
    <property type="match status" value="1"/>
</dbReference>
<dbReference type="KEGG" id="est:DN752_02195"/>
<dbReference type="Pfam" id="PF00392">
    <property type="entry name" value="GntR"/>
    <property type="match status" value="1"/>
</dbReference>
<dbReference type="EMBL" id="CP030041">
    <property type="protein sequence ID" value="AWW29042.1"/>
    <property type="molecule type" value="Genomic_DNA"/>
</dbReference>
<evidence type="ECO:0000313" key="6">
    <source>
        <dbReference type="Proteomes" id="UP000248688"/>
    </source>
</evidence>
<keyword evidence="3" id="KW-0804">Transcription</keyword>
<sequence>MEFSEIGKRKSLSAQVEEALMRSIKEGKYLPGERIPTENELCKIFNVSRTAIREAIKTLIARGMVKVKKGSGAFVSEVSVQNASEMLNMFFELSSDKDLMLQTIEARRVLEPRIAAEAAMKRSERDIQLLEKNMIAMRDCELADKKTEAELDNDFHRILLSITDNSVLELLLSPVFSLMPKFKMNVFAKPASGNLEAEKANMLKHHQHVLEAVIRQDPFGAQEAMEKHLHDTRKNYLHFTKSIDRA</sequence>
<dbReference type="PANTHER" id="PTHR43537">
    <property type="entry name" value="TRANSCRIPTIONAL REGULATOR, GNTR FAMILY"/>
    <property type="match status" value="1"/>
</dbReference>